<dbReference type="InterPro" id="IPR041371">
    <property type="entry name" value="GH92_N"/>
</dbReference>
<evidence type="ECO:0000256" key="1">
    <source>
        <dbReference type="SAM" id="SignalP"/>
    </source>
</evidence>
<feature type="domain" description="Glycosyl hydrolase family 92 N-terminal" evidence="3">
    <location>
        <begin position="41"/>
        <end position="277"/>
    </location>
</feature>
<dbReference type="InterPro" id="IPR005887">
    <property type="entry name" value="GH92_a_mannosidase_put"/>
</dbReference>
<evidence type="ECO:0000313" key="5">
    <source>
        <dbReference type="Proteomes" id="UP001634747"/>
    </source>
</evidence>
<gene>
    <name evidence="4" type="ORF">ACK2TP_17140</name>
</gene>
<dbReference type="NCBIfam" id="TIGR01180">
    <property type="entry name" value="aman2_put"/>
    <property type="match status" value="1"/>
</dbReference>
<dbReference type="EMBL" id="JBJYXY010000001">
    <property type="protein sequence ID" value="MFN2977500.1"/>
    <property type="molecule type" value="Genomic_DNA"/>
</dbReference>
<keyword evidence="1" id="KW-0732">Signal</keyword>
<dbReference type="InterPro" id="IPR014718">
    <property type="entry name" value="GH-type_carb-bd"/>
</dbReference>
<dbReference type="Gene3D" id="3.30.2080.10">
    <property type="entry name" value="GH92 mannosidase domain"/>
    <property type="match status" value="1"/>
</dbReference>
<dbReference type="Proteomes" id="UP001634747">
    <property type="component" value="Unassembled WGS sequence"/>
</dbReference>
<feature type="chain" id="PRO_5047346506" evidence="1">
    <location>
        <begin position="27"/>
        <end position="755"/>
    </location>
</feature>
<organism evidence="4 5">
    <name type="scientific">Terriglobus aquaticus</name>
    <dbReference type="NCBI Taxonomy" id="940139"/>
    <lineage>
        <taxon>Bacteria</taxon>
        <taxon>Pseudomonadati</taxon>
        <taxon>Acidobacteriota</taxon>
        <taxon>Terriglobia</taxon>
        <taxon>Terriglobales</taxon>
        <taxon>Acidobacteriaceae</taxon>
        <taxon>Terriglobus</taxon>
    </lineage>
</organism>
<dbReference type="Gene3D" id="2.70.98.10">
    <property type="match status" value="1"/>
</dbReference>
<feature type="domain" description="Glycosyl hydrolase family 92" evidence="2">
    <location>
        <begin position="283"/>
        <end position="743"/>
    </location>
</feature>
<comment type="caution">
    <text evidence="4">The sequence shown here is derived from an EMBL/GenBank/DDBJ whole genome shotgun (WGS) entry which is preliminary data.</text>
</comment>
<evidence type="ECO:0000259" key="2">
    <source>
        <dbReference type="Pfam" id="PF07971"/>
    </source>
</evidence>
<evidence type="ECO:0000259" key="3">
    <source>
        <dbReference type="Pfam" id="PF17678"/>
    </source>
</evidence>
<proteinExistence type="predicted"/>
<dbReference type="PANTHER" id="PTHR12143">
    <property type="entry name" value="PEPTIDE N-GLYCANASE PNGASE -RELATED"/>
    <property type="match status" value="1"/>
</dbReference>
<dbReference type="Gene3D" id="1.20.1050.60">
    <property type="entry name" value="alpha-1,2-mannosidase"/>
    <property type="match status" value="1"/>
</dbReference>
<evidence type="ECO:0000313" key="4">
    <source>
        <dbReference type="EMBL" id="MFN2977500.1"/>
    </source>
</evidence>
<protein>
    <submittedName>
        <fullName evidence="4">GH92 family glycosyl hydrolase</fullName>
    </submittedName>
</protein>
<dbReference type="RefSeq" id="WP_263414340.1">
    <property type="nucleotide sequence ID" value="NZ_BAABBH010000001.1"/>
</dbReference>
<sequence>MMRSVKTGLAIALTLTCGVQHAPSFAQDRGHMAQSDAPVDLVHPLVGTANDGQTFPIAGVPFAMSDWTPETRPDETKCIAPYYYNDARISGFRGSHFLSGSCAQDYGSFTVMPLRDATKLTPAERASAFSHSTEHATPYRYSVDLADSGIHAEMTGTLHSGILEFRYPTDANSATIVLQSNLRLGENRVDIDAAHGEITGSNPVYRIYAGNGQPAGFSGHAVLQIDAPIRSFGTFNVAVDRSIGPGISWMGGNTPVGAYVTVDLPPDHIVRVRIGTSFVSVDEARHNLQAEIPTWNFDTIADRAKAAWQQQLGRISIAGNHADRTVFYTALYHASLVPRTFSDVSGTYPRFADGTHIEHTAGTYYDDYSVWDTFRAVHPLYTILDPQRDSAMVESLILKGEQGGFLPIFPAWNSYTSEMIGDHIAAIVTDAYIKGIRGFDTASAWRLIYQNATVTPPRDQYVLGKGRRALDDYSALGYIPLENPVRDAFHKGEQVSRTLEYAYDDFVVGELAAALGHTAEAAAMHKRSANWHNVLDPETGFARGRHRDGTWDSPFDPTKPYHYITEGLPYQYTFFVPQDVPGLIAAVGGNAAFVEKLDGLFDGGFYNHGNEPSHHIAYLYNFAGAPAQTQRRVHDALLANYKDGPGGYTGNDDAGQMSAWYVFSALGFYPVTPGTPQYQIGTPRFDHMTLHLPGGKALHINAPGAEAGSIYVRSVSLNGKPLHRWYLLHSEIVNGGTLDFTMASKPPVASASPAQ</sequence>
<dbReference type="Pfam" id="PF17678">
    <property type="entry name" value="Glyco_hydro_92N"/>
    <property type="match status" value="1"/>
</dbReference>
<name>A0ABW9KRL0_9BACT</name>
<dbReference type="GO" id="GO:0016787">
    <property type="term" value="F:hydrolase activity"/>
    <property type="evidence" value="ECO:0007669"/>
    <property type="project" value="UniProtKB-KW"/>
</dbReference>
<dbReference type="Pfam" id="PF07971">
    <property type="entry name" value="Glyco_hydro_92"/>
    <property type="match status" value="1"/>
</dbReference>
<dbReference type="InterPro" id="IPR050883">
    <property type="entry name" value="PNGase"/>
</dbReference>
<dbReference type="InterPro" id="IPR012939">
    <property type="entry name" value="Glyco_hydro_92"/>
</dbReference>
<feature type="signal peptide" evidence="1">
    <location>
        <begin position="1"/>
        <end position="26"/>
    </location>
</feature>
<reference evidence="4 5" key="1">
    <citation type="submission" date="2024-12" db="EMBL/GenBank/DDBJ databases">
        <authorList>
            <person name="Lee Y."/>
        </authorList>
    </citation>
    <scope>NUCLEOTIDE SEQUENCE [LARGE SCALE GENOMIC DNA]</scope>
    <source>
        <strain evidence="4 5">03SUJ4</strain>
    </source>
</reference>
<accession>A0ABW9KRL0</accession>
<dbReference type="InterPro" id="IPR008928">
    <property type="entry name" value="6-hairpin_glycosidase_sf"/>
</dbReference>
<dbReference type="SUPFAM" id="SSF48208">
    <property type="entry name" value="Six-hairpin glycosidases"/>
    <property type="match status" value="1"/>
</dbReference>
<keyword evidence="5" id="KW-1185">Reference proteome</keyword>
<dbReference type="Gene3D" id="1.20.1610.10">
    <property type="entry name" value="alpha-1,2-mannosidases domains"/>
    <property type="match status" value="1"/>
</dbReference>
<dbReference type="PANTHER" id="PTHR12143:SF43">
    <property type="entry name" value="PUTATIVE-RELATED"/>
    <property type="match status" value="1"/>
</dbReference>
<keyword evidence="4" id="KW-0378">Hydrolase</keyword>